<dbReference type="Proteomes" id="UP000887579">
    <property type="component" value="Unplaced"/>
</dbReference>
<sequence>MIKTELNSSSDDDELVNPKKRLSKPLKSNVQTKIEEAEEDSLDKVVPFLDEETDDEDGLNPRFFENQHPVLEQERKHVCQRADPAPQPAVPDKWKLVPAFLKTHIEKFGLEEYRKIWVGRVNYEEGLDDVNNNVTPQECRLRDLTYSAPILVDLEYTRGNQRVLRRGQVIGRMPIMIRSNRCALHQMETLEDMAKTRECAYDPGGYFIIRGTEKVVLMHEQMAKNRIMINRNSKKELVCEVLSSTSQRKSKTYVVNKKGKYYVQHNQLSEDVPIAVLFKALGMESDADVVSLIGSEEYFIGHIGASMIEGSMLKVRKCRLRDLTYSAPILVDLEYTRGNQRVLRRGQVIGRMPIMIRSNRCALHQMETLEDMAKTRECAYDPGGYFIIRGTEKVVLMHEQMAKNRIMINRNSKKELVCEVLSSTSQRKSKTYVVNKKGKYYVQHNQLSEDVPIAVLFKALGMESDADVVSLIGSEEYFIGHIGASMIEGSMLKVRSVEEAVRFIAGKVKLRRVRNVSTEMREHDALDFLTNSFIAHIPCNDGSMLMKAIYLGLMVRRLIEAEVGIFSEDDRDFYGNKRIELAGSMLALLFEDLFKRFNMELKRVADTHLTKNLATPLDIIKHIRQDFITSGLTYALSTGNWIIKRFKMQRMGVTQVLCRLSYISVLGMMSRINSTFERTRKVSGPRSLQPSQWGMLCPCDTPEGESCGLVKSLALMCHITTDSDDEQIRRLMYNCGVESMTYNRVAAIHQSHIYTAFLN</sequence>
<name>A0AC34FZU5_9BILA</name>
<dbReference type="WBParaSite" id="ES5_v2.g22992.t1">
    <property type="protein sequence ID" value="ES5_v2.g22992.t1"/>
    <property type="gene ID" value="ES5_v2.g22992"/>
</dbReference>
<evidence type="ECO:0000313" key="2">
    <source>
        <dbReference type="WBParaSite" id="ES5_v2.g22992.t1"/>
    </source>
</evidence>
<organism evidence="1 2">
    <name type="scientific">Panagrolaimus sp. ES5</name>
    <dbReference type="NCBI Taxonomy" id="591445"/>
    <lineage>
        <taxon>Eukaryota</taxon>
        <taxon>Metazoa</taxon>
        <taxon>Ecdysozoa</taxon>
        <taxon>Nematoda</taxon>
        <taxon>Chromadorea</taxon>
        <taxon>Rhabditida</taxon>
        <taxon>Tylenchina</taxon>
        <taxon>Panagrolaimomorpha</taxon>
        <taxon>Panagrolaimoidea</taxon>
        <taxon>Panagrolaimidae</taxon>
        <taxon>Panagrolaimus</taxon>
    </lineage>
</organism>
<proteinExistence type="predicted"/>
<protein>
    <submittedName>
        <fullName evidence="2">DNA-directed RNA polymerase</fullName>
    </submittedName>
</protein>
<reference evidence="2" key="1">
    <citation type="submission" date="2022-11" db="UniProtKB">
        <authorList>
            <consortium name="WormBaseParasite"/>
        </authorList>
    </citation>
    <scope>IDENTIFICATION</scope>
</reference>
<evidence type="ECO:0000313" key="1">
    <source>
        <dbReference type="Proteomes" id="UP000887579"/>
    </source>
</evidence>
<accession>A0AC34FZU5</accession>